<accession>A0ABS8ADW2</accession>
<keyword evidence="2" id="KW-1185">Reference proteome</keyword>
<dbReference type="Proteomes" id="UP001165297">
    <property type="component" value="Unassembled WGS sequence"/>
</dbReference>
<dbReference type="RefSeq" id="WP_226186459.1">
    <property type="nucleotide sequence ID" value="NZ_JAJADQ010000006.1"/>
</dbReference>
<organism evidence="1 2">
    <name type="scientific">Hymenobacter nitidus</name>
    <dbReference type="NCBI Taxonomy" id="2880929"/>
    <lineage>
        <taxon>Bacteria</taxon>
        <taxon>Pseudomonadati</taxon>
        <taxon>Bacteroidota</taxon>
        <taxon>Cytophagia</taxon>
        <taxon>Cytophagales</taxon>
        <taxon>Hymenobacteraceae</taxon>
        <taxon>Hymenobacter</taxon>
    </lineage>
</organism>
<protein>
    <recommendedName>
        <fullName evidence="3">STAS/SEC14 domain-containing protein</fullName>
    </recommendedName>
</protein>
<comment type="caution">
    <text evidence="1">The sequence shown here is derived from an EMBL/GenBank/DDBJ whole genome shotgun (WGS) entry which is preliminary data.</text>
</comment>
<dbReference type="EMBL" id="JAJADQ010000006">
    <property type="protein sequence ID" value="MCB2378593.1"/>
    <property type="molecule type" value="Genomic_DNA"/>
</dbReference>
<evidence type="ECO:0000313" key="1">
    <source>
        <dbReference type="EMBL" id="MCB2378593.1"/>
    </source>
</evidence>
<gene>
    <name evidence="1" type="ORF">LGH70_13415</name>
</gene>
<proteinExistence type="predicted"/>
<name>A0ABS8ADW2_9BACT</name>
<reference evidence="1" key="1">
    <citation type="submission" date="2021-10" db="EMBL/GenBank/DDBJ databases">
        <authorList>
            <person name="Dean J.D."/>
            <person name="Kim M.K."/>
            <person name="Newey C.N."/>
            <person name="Stoker T.S."/>
            <person name="Thompson D.W."/>
            <person name="Grose J.H."/>
        </authorList>
    </citation>
    <scope>NUCLEOTIDE SEQUENCE</scope>
    <source>
        <strain evidence="1">BT635</strain>
    </source>
</reference>
<sequence length="137" mass="16101">MTLPTPPDFLTVTYRPDLQVLVVRWQRLITVDEMQQGYRLLLEYAAEYGCRRWLLDGRRRFNTDREGAQWMVSTFLPQLQLRLGGRTYLAYLLAPVTLRDQDADAAFPPAAYFLDKPFVGERFVEEKEALSWLLRQV</sequence>
<evidence type="ECO:0000313" key="2">
    <source>
        <dbReference type="Proteomes" id="UP001165297"/>
    </source>
</evidence>
<evidence type="ECO:0008006" key="3">
    <source>
        <dbReference type="Google" id="ProtNLM"/>
    </source>
</evidence>